<dbReference type="GeneID" id="93012130"/>
<dbReference type="EMBL" id="BX842648">
    <property type="protein sequence ID" value="CAE79000.1"/>
    <property type="molecule type" value="Genomic_DNA"/>
</dbReference>
<dbReference type="STRING" id="264462.Bd1073"/>
<protein>
    <submittedName>
        <fullName evidence="2">Uncharacterized protein</fullName>
    </submittedName>
</protein>
<feature type="signal peptide" evidence="1">
    <location>
        <begin position="1"/>
        <end position="18"/>
    </location>
</feature>
<organism evidence="2 3">
    <name type="scientific">Bdellovibrio bacteriovorus (strain ATCC 15356 / DSM 50701 / NCIMB 9529 / HD100)</name>
    <dbReference type="NCBI Taxonomy" id="264462"/>
    <lineage>
        <taxon>Bacteria</taxon>
        <taxon>Pseudomonadati</taxon>
        <taxon>Bdellovibrionota</taxon>
        <taxon>Bdellovibrionia</taxon>
        <taxon>Bdellovibrionales</taxon>
        <taxon>Pseudobdellovibrionaceae</taxon>
        <taxon>Bdellovibrio</taxon>
    </lineage>
</organism>
<dbReference type="HOGENOM" id="CLU_2010782_0_0_7"/>
<reference evidence="2 3" key="1">
    <citation type="journal article" date="2004" name="Science">
        <title>A predator unmasked: life cycle of Bdellovibrio bacteriovorus from a genomic perspective.</title>
        <authorList>
            <person name="Rendulic S."/>
            <person name="Jagtap P."/>
            <person name="Rosinus A."/>
            <person name="Eppinger M."/>
            <person name="Baar C."/>
            <person name="Lanz C."/>
            <person name="Keller H."/>
            <person name="Lambert C."/>
            <person name="Evans K.J."/>
            <person name="Goesmann A."/>
            <person name="Meyer F."/>
            <person name="Sockett R.E."/>
            <person name="Schuster S.C."/>
        </authorList>
    </citation>
    <scope>NUCLEOTIDE SEQUENCE [LARGE SCALE GENOMIC DNA]</scope>
    <source>
        <strain evidence="3">ATCC 15356 / DSM 50701 / NCIMB 9529 / HD100</strain>
    </source>
</reference>
<dbReference type="AlphaFoldDB" id="Q6MNZ9"/>
<evidence type="ECO:0000313" key="3">
    <source>
        <dbReference type="Proteomes" id="UP000008080"/>
    </source>
</evidence>
<dbReference type="KEGG" id="bba:Bd1073"/>
<sequence>MNLSAVLFVLLSVSFSQAAEKTFQCRGDFKNSNLIFRYSLMVDGKNSRSRLMFYKEDRMTKDFGWKKFASASGKIVVDSPWLQYRAYLVPASTVYELVLAEPATDVQIDDLPFSRFYCVKFLPYFPK</sequence>
<dbReference type="RefSeq" id="WP_011163602.1">
    <property type="nucleotide sequence ID" value="NC_005363.1"/>
</dbReference>
<gene>
    <name evidence="2" type="ordered locus">Bd1073</name>
</gene>
<keyword evidence="1" id="KW-0732">Signal</keyword>
<name>Q6MNZ9_BDEBA</name>
<dbReference type="Proteomes" id="UP000008080">
    <property type="component" value="Chromosome"/>
</dbReference>
<proteinExistence type="predicted"/>
<keyword evidence="3" id="KW-1185">Reference proteome</keyword>
<evidence type="ECO:0000313" key="2">
    <source>
        <dbReference type="EMBL" id="CAE79000.1"/>
    </source>
</evidence>
<feature type="chain" id="PRO_5004276502" evidence="1">
    <location>
        <begin position="19"/>
        <end position="127"/>
    </location>
</feature>
<accession>Q6MNZ9</accession>
<evidence type="ECO:0000256" key="1">
    <source>
        <dbReference type="SAM" id="SignalP"/>
    </source>
</evidence>